<proteinExistence type="predicted"/>
<dbReference type="AlphaFoldDB" id="A0A1G5SI86"/>
<name>A0A1G5SI86_9PROT</name>
<dbReference type="Proteomes" id="UP000198729">
    <property type="component" value="Unassembled WGS sequence"/>
</dbReference>
<dbReference type="STRING" id="51642.NSMM_820021"/>
<sequence>MRSCWRQARCNAPLNRALGDPRRKSDQLNSGGQFLIAVRGHFYIAGDTSMQSYFATSPSTQTGLRRDLPAFSLPLMSDVRPFWKITVQTKYSDSARCTPFYSKGIAIPLNDGACEHLESMLLPNVFLWSTDDKEINLSRLPGWNVIFCYPVTGRPGFAGKDKPAWN</sequence>
<evidence type="ECO:0000313" key="2">
    <source>
        <dbReference type="Proteomes" id="UP000198729"/>
    </source>
</evidence>
<reference evidence="1 2" key="1">
    <citation type="submission" date="2016-10" db="EMBL/GenBank/DDBJ databases">
        <authorList>
            <person name="de Groot N.N."/>
        </authorList>
    </citation>
    <scope>NUCLEOTIDE SEQUENCE [LARGE SCALE GENOMIC DNA]</scope>
    <source>
        <strain evidence="1">1</strain>
    </source>
</reference>
<dbReference type="EMBL" id="FMWO01000094">
    <property type="protein sequence ID" value="SCZ86926.1"/>
    <property type="molecule type" value="Genomic_DNA"/>
</dbReference>
<gene>
    <name evidence="1" type="ORF">NSMM_820021</name>
</gene>
<evidence type="ECO:0000313" key="1">
    <source>
        <dbReference type="EMBL" id="SCZ86926.1"/>
    </source>
</evidence>
<organism evidence="1 2">
    <name type="scientific">Nitrosomonas mobilis</name>
    <dbReference type="NCBI Taxonomy" id="51642"/>
    <lineage>
        <taxon>Bacteria</taxon>
        <taxon>Pseudomonadati</taxon>
        <taxon>Pseudomonadota</taxon>
        <taxon>Betaproteobacteria</taxon>
        <taxon>Nitrosomonadales</taxon>
        <taxon>Nitrosomonadaceae</taxon>
        <taxon>Nitrosomonas</taxon>
    </lineage>
</organism>
<keyword evidence="2" id="KW-1185">Reference proteome</keyword>
<accession>A0A1G5SI86</accession>
<protein>
    <submittedName>
        <fullName evidence="1">Uncharacterized protein</fullName>
    </submittedName>
</protein>